<dbReference type="SUPFAM" id="SSF56024">
    <property type="entry name" value="Phospholipase D/nuclease"/>
    <property type="match status" value="2"/>
</dbReference>
<feature type="compositionally biased region" description="Basic and acidic residues" evidence="1">
    <location>
        <begin position="287"/>
        <end position="296"/>
    </location>
</feature>
<dbReference type="RefSeq" id="WP_319072410.1">
    <property type="nucleotide sequence ID" value="NZ_JAWWMZ010000002.1"/>
</dbReference>
<dbReference type="Gene3D" id="3.30.870.10">
    <property type="entry name" value="Endonuclease Chain A"/>
    <property type="match status" value="2"/>
</dbReference>
<sequence>MSGARNLQPLPSTSLFRGLRTTLVLLVSAVVCGCASSLPSQVDRPVTAALEAPQSTPLGSLVQQLRPASVKPQTSAFTLLSGAQAAYGARLALVEGAQQTLDLQYYAIHADESTQRLLRGVVEAARRGVRVRVLLDDFHSTGANAQVMRLAFVPGIEMRMFNPLAGARSSALGRAYTLLTDFQRAQQRMHNKLFIADNAMGVIGGRNLGDAYFDADSASNFVDLDVLAAGPVVNDLSRSFDSYWNNQRAYPVQSLISLKELKQLRERFAGDDDQAQEEDPTPAVPPKEAKADDQTAEQRRIIWDQQPMDLRKARWTWASAAVLVDEPAKIPLDRDDGPGSITGAGTDASAQASPAPHSPQARPAGTLSMGQPAGALRQAARPVLEADSVVDGLLALVRKTRRDLLVVSPYFVPGPDMMEAFRGARQRGVRVRILTNSLASNDAPLAHAGYARHRKALLEMGVELYEMRSTAASVRSAFGSGSTGGGGPSGSTGASRAMLHSKLLVVDGHLVAVGSMNLDLRSQLQNTEIALLIASREFGRLATQSIDEGLQDGSWRVELDKDGELVWRASEDSERGDEHSEPDASWGLRLMLKLIGPLAPDHLL</sequence>
<dbReference type="GO" id="GO:0030572">
    <property type="term" value="F:phosphatidyltransferase activity"/>
    <property type="evidence" value="ECO:0007669"/>
    <property type="project" value="UniProtKB-ARBA"/>
</dbReference>
<dbReference type="AlphaFoldDB" id="A0AAJ2QX87"/>
<dbReference type="PROSITE" id="PS51257">
    <property type="entry name" value="PROKAR_LIPOPROTEIN"/>
    <property type="match status" value="1"/>
</dbReference>
<dbReference type="InterPro" id="IPR001736">
    <property type="entry name" value="PLipase_D/transphosphatidylase"/>
</dbReference>
<organism evidence="3 4">
    <name type="scientific">Delftia acidovorans</name>
    <name type="common">Pseudomonas acidovorans</name>
    <name type="synonym">Comamonas acidovorans</name>
    <dbReference type="NCBI Taxonomy" id="80866"/>
    <lineage>
        <taxon>Bacteria</taxon>
        <taxon>Pseudomonadati</taxon>
        <taxon>Pseudomonadota</taxon>
        <taxon>Betaproteobacteria</taxon>
        <taxon>Burkholderiales</taxon>
        <taxon>Comamonadaceae</taxon>
        <taxon>Delftia</taxon>
    </lineage>
</organism>
<dbReference type="CDD" id="cd09113">
    <property type="entry name" value="PLDc_ymdC_like_2"/>
    <property type="match status" value="1"/>
</dbReference>
<evidence type="ECO:0000259" key="2">
    <source>
        <dbReference type="PROSITE" id="PS50035"/>
    </source>
</evidence>
<name>A0AAJ2QX87_DELAC</name>
<dbReference type="SMART" id="SM00155">
    <property type="entry name" value="PLDc"/>
    <property type="match status" value="2"/>
</dbReference>
<dbReference type="InterPro" id="IPR025202">
    <property type="entry name" value="PLD-like_dom"/>
</dbReference>
<dbReference type="PANTHER" id="PTHR21248">
    <property type="entry name" value="CARDIOLIPIN SYNTHASE"/>
    <property type="match status" value="1"/>
</dbReference>
<dbReference type="EMBL" id="JAWWMZ010000002">
    <property type="protein sequence ID" value="MDX4953093.1"/>
    <property type="molecule type" value="Genomic_DNA"/>
</dbReference>
<dbReference type="Pfam" id="PF13091">
    <property type="entry name" value="PLDc_2"/>
    <property type="match status" value="2"/>
</dbReference>
<proteinExistence type="predicted"/>
<dbReference type="GO" id="GO:0032049">
    <property type="term" value="P:cardiolipin biosynthetic process"/>
    <property type="evidence" value="ECO:0007669"/>
    <property type="project" value="UniProtKB-ARBA"/>
</dbReference>
<feature type="domain" description="PLD phosphodiesterase" evidence="2">
    <location>
        <begin position="185"/>
        <end position="212"/>
    </location>
</feature>
<feature type="compositionally biased region" description="Acidic residues" evidence="1">
    <location>
        <begin position="271"/>
        <end position="280"/>
    </location>
</feature>
<reference evidence="3" key="1">
    <citation type="submission" date="2023-11" db="EMBL/GenBank/DDBJ databases">
        <title>Identification and selenium tolerance of Delftia acidovorans R3-25.</title>
        <authorList>
            <person name="Zhang S."/>
            <person name="Liu Y."/>
            <person name="Guo Y."/>
        </authorList>
    </citation>
    <scope>NUCLEOTIDE SEQUENCE</scope>
    <source>
        <strain evidence="3">R3-25</strain>
    </source>
</reference>
<accession>A0AAJ2QX87</accession>
<feature type="domain" description="PLD phosphodiesterase" evidence="2">
    <location>
        <begin position="495"/>
        <end position="522"/>
    </location>
</feature>
<feature type="compositionally biased region" description="Low complexity" evidence="1">
    <location>
        <begin position="348"/>
        <end position="364"/>
    </location>
</feature>
<gene>
    <name evidence="3" type="ORF">SGN30_06620</name>
</gene>
<comment type="caution">
    <text evidence="3">The sequence shown here is derived from an EMBL/GenBank/DDBJ whole genome shotgun (WGS) entry which is preliminary data.</text>
</comment>
<evidence type="ECO:0000313" key="3">
    <source>
        <dbReference type="EMBL" id="MDX4953093.1"/>
    </source>
</evidence>
<evidence type="ECO:0000256" key="1">
    <source>
        <dbReference type="SAM" id="MobiDB-lite"/>
    </source>
</evidence>
<dbReference type="PROSITE" id="PS50035">
    <property type="entry name" value="PLD"/>
    <property type="match status" value="2"/>
</dbReference>
<protein>
    <submittedName>
        <fullName evidence="3">Phospholipase D family protein</fullName>
    </submittedName>
</protein>
<evidence type="ECO:0000313" key="4">
    <source>
        <dbReference type="Proteomes" id="UP001287445"/>
    </source>
</evidence>
<dbReference type="Proteomes" id="UP001287445">
    <property type="component" value="Unassembled WGS sequence"/>
</dbReference>
<dbReference type="PANTHER" id="PTHR21248:SF12">
    <property type="entry name" value="CARDIOLIPIN SYNTHASE C"/>
    <property type="match status" value="1"/>
</dbReference>
<feature type="region of interest" description="Disordered" evidence="1">
    <location>
        <begin position="329"/>
        <end position="370"/>
    </location>
</feature>
<dbReference type="CDD" id="cd09111">
    <property type="entry name" value="PLDc_ymdC_like_1"/>
    <property type="match status" value="1"/>
</dbReference>
<feature type="region of interest" description="Disordered" evidence="1">
    <location>
        <begin position="270"/>
        <end position="296"/>
    </location>
</feature>